<accession>A0ABY5A4U2</accession>
<proteinExistence type="predicted"/>
<keyword evidence="3" id="KW-1185">Reference proteome</keyword>
<evidence type="ECO:0000313" key="2">
    <source>
        <dbReference type="EMBL" id="USR38074.1"/>
    </source>
</evidence>
<gene>
    <name evidence="2" type="ORF">L1F06_015495</name>
</gene>
<protein>
    <submittedName>
        <fullName evidence="2">Uncharacterized protein</fullName>
    </submittedName>
</protein>
<sequence length="148" mass="16033">MTTLAQQRAQIRKGIEEARKPTAAAERKAIGEAMIARRRGEQQVDDINAVVRPPKQRRALRSIEPRGGLAAQKGRGNYVPPAVNPGAGGGIASPLVETDYSTRLYWPGRVVTSVDGLLSFLIRPIKEITQQDANSAVVKQQFAEPPAP</sequence>
<feature type="region of interest" description="Disordered" evidence="1">
    <location>
        <begin position="62"/>
        <end position="82"/>
    </location>
</feature>
<name>A0ABY5A4U2_9GAMM</name>
<dbReference type="GeneID" id="300082401"/>
<organism evidence="2 3">
    <name type="scientific">Ectopseudomonas hydrolytica</name>
    <dbReference type="NCBI Taxonomy" id="2493633"/>
    <lineage>
        <taxon>Bacteria</taxon>
        <taxon>Pseudomonadati</taxon>
        <taxon>Pseudomonadota</taxon>
        <taxon>Gammaproteobacteria</taxon>
        <taxon>Pseudomonadales</taxon>
        <taxon>Pseudomonadaceae</taxon>
        <taxon>Ectopseudomonas</taxon>
    </lineage>
</organism>
<reference evidence="2" key="1">
    <citation type="submission" date="2022-06" db="EMBL/GenBank/DDBJ databases">
        <title>Complete genome of Pseudomonas hydrolytica DSWY01T.</title>
        <authorList>
            <person name="Jung J."/>
            <person name="Jeon C.O."/>
        </authorList>
    </citation>
    <scope>NUCLEOTIDE SEQUENCE</scope>
    <source>
        <strain evidence="2">DSWY01</strain>
    </source>
</reference>
<evidence type="ECO:0000256" key="1">
    <source>
        <dbReference type="SAM" id="MobiDB-lite"/>
    </source>
</evidence>
<evidence type="ECO:0000313" key="3">
    <source>
        <dbReference type="Proteomes" id="UP001054897"/>
    </source>
</evidence>
<dbReference type="RefSeq" id="WP_129482129.1">
    <property type="nucleotide sequence ID" value="NZ_CP099397.1"/>
</dbReference>
<dbReference type="Proteomes" id="UP001054897">
    <property type="component" value="Chromosome"/>
</dbReference>
<dbReference type="EMBL" id="CP099397">
    <property type="protein sequence ID" value="USR38074.1"/>
    <property type="molecule type" value="Genomic_DNA"/>
</dbReference>